<evidence type="ECO:0000313" key="4">
    <source>
        <dbReference type="EMBL" id="KAI5388574.1"/>
    </source>
</evidence>
<dbReference type="InterPro" id="IPR018289">
    <property type="entry name" value="MULE_transposase_dom"/>
</dbReference>
<dbReference type="EMBL" id="JAMSHJ010000007">
    <property type="protein sequence ID" value="KAI5388574.1"/>
    <property type="molecule type" value="Genomic_DNA"/>
</dbReference>
<keyword evidence="1" id="KW-0479">Metal-binding</keyword>
<accession>A0A9D4VQX4</accession>
<dbReference type="PANTHER" id="PTHR31669">
    <property type="entry name" value="PROTEIN FAR1-RELATED SEQUENCE 10-RELATED"/>
    <property type="match status" value="1"/>
</dbReference>
<name>A0A9D4VQX4_PEA</name>
<dbReference type="GO" id="GO:0005634">
    <property type="term" value="C:nucleus"/>
    <property type="evidence" value="ECO:0007669"/>
    <property type="project" value="UniProtKB-SubCell"/>
</dbReference>
<dbReference type="InterPro" id="IPR031052">
    <property type="entry name" value="FHY3/FAR1"/>
</dbReference>
<comment type="subcellular location">
    <subcellularLocation>
        <location evidence="1">Nucleus</location>
    </subcellularLocation>
</comment>
<keyword evidence="1" id="KW-0863">Zinc-finger</keyword>
<evidence type="ECO:0000256" key="2">
    <source>
        <dbReference type="SAM" id="MobiDB-lite"/>
    </source>
</evidence>
<keyword evidence="1" id="KW-0539">Nucleus</keyword>
<keyword evidence="1" id="KW-0862">Zinc</keyword>
<dbReference type="Proteomes" id="UP001058974">
    <property type="component" value="Chromosome 7"/>
</dbReference>
<reference evidence="4 5" key="1">
    <citation type="journal article" date="2022" name="Nat. Genet.">
        <title>Improved pea reference genome and pan-genome highlight genomic features and evolutionary characteristics.</title>
        <authorList>
            <person name="Yang T."/>
            <person name="Liu R."/>
            <person name="Luo Y."/>
            <person name="Hu S."/>
            <person name="Wang D."/>
            <person name="Wang C."/>
            <person name="Pandey M.K."/>
            <person name="Ge S."/>
            <person name="Xu Q."/>
            <person name="Li N."/>
            <person name="Li G."/>
            <person name="Huang Y."/>
            <person name="Saxena R.K."/>
            <person name="Ji Y."/>
            <person name="Li M."/>
            <person name="Yan X."/>
            <person name="He Y."/>
            <person name="Liu Y."/>
            <person name="Wang X."/>
            <person name="Xiang C."/>
            <person name="Varshney R.K."/>
            <person name="Ding H."/>
            <person name="Gao S."/>
            <person name="Zong X."/>
        </authorList>
    </citation>
    <scope>NUCLEOTIDE SEQUENCE [LARGE SCALE GENOMIC DNA]</scope>
    <source>
        <strain evidence="4 5">cv. Zhongwan 6</strain>
    </source>
</reference>
<organism evidence="4 5">
    <name type="scientific">Pisum sativum</name>
    <name type="common">Garden pea</name>
    <name type="synonym">Lathyrus oleraceus</name>
    <dbReference type="NCBI Taxonomy" id="3888"/>
    <lineage>
        <taxon>Eukaryota</taxon>
        <taxon>Viridiplantae</taxon>
        <taxon>Streptophyta</taxon>
        <taxon>Embryophyta</taxon>
        <taxon>Tracheophyta</taxon>
        <taxon>Spermatophyta</taxon>
        <taxon>Magnoliopsida</taxon>
        <taxon>eudicotyledons</taxon>
        <taxon>Gunneridae</taxon>
        <taxon>Pentapetalae</taxon>
        <taxon>rosids</taxon>
        <taxon>fabids</taxon>
        <taxon>Fabales</taxon>
        <taxon>Fabaceae</taxon>
        <taxon>Papilionoideae</taxon>
        <taxon>50 kb inversion clade</taxon>
        <taxon>NPAAA clade</taxon>
        <taxon>Hologalegina</taxon>
        <taxon>IRL clade</taxon>
        <taxon>Fabeae</taxon>
        <taxon>Lathyrus</taxon>
    </lineage>
</organism>
<protein>
    <recommendedName>
        <fullName evidence="1">Protein FAR1-RELATED SEQUENCE</fullName>
    </recommendedName>
</protein>
<dbReference type="Pfam" id="PF10551">
    <property type="entry name" value="MULE"/>
    <property type="match status" value="1"/>
</dbReference>
<feature type="region of interest" description="Disordered" evidence="2">
    <location>
        <begin position="303"/>
        <end position="325"/>
    </location>
</feature>
<dbReference type="AlphaFoldDB" id="A0A9D4VQX4"/>
<dbReference type="GO" id="GO:0006355">
    <property type="term" value="P:regulation of DNA-templated transcription"/>
    <property type="evidence" value="ECO:0007669"/>
    <property type="project" value="UniProtKB-UniRule"/>
</dbReference>
<comment type="similarity">
    <text evidence="1">Belongs to the FHY3/FAR1 family.</text>
</comment>
<feature type="domain" description="MULE transposase" evidence="3">
    <location>
        <begin position="40"/>
        <end position="79"/>
    </location>
</feature>
<evidence type="ECO:0000256" key="1">
    <source>
        <dbReference type="RuleBase" id="RU367018"/>
    </source>
</evidence>
<dbReference type="GO" id="GO:0008270">
    <property type="term" value="F:zinc ion binding"/>
    <property type="evidence" value="ECO:0007669"/>
    <property type="project" value="UniProtKB-UniRule"/>
</dbReference>
<feature type="compositionally biased region" description="Basic residues" evidence="2">
    <location>
        <begin position="310"/>
        <end position="325"/>
    </location>
</feature>
<comment type="caution">
    <text evidence="4">The sequence shown here is derived from an EMBL/GenBank/DDBJ whole genome shotgun (WGS) entry which is preliminary data.</text>
</comment>
<dbReference type="PANTHER" id="PTHR31669:SF283">
    <property type="entry name" value="PROTEIN FAR1-RELATED SEQUENCE"/>
    <property type="match status" value="1"/>
</dbReference>
<evidence type="ECO:0000313" key="5">
    <source>
        <dbReference type="Proteomes" id="UP001058974"/>
    </source>
</evidence>
<keyword evidence="5" id="KW-1185">Reference proteome</keyword>
<sequence length="397" mass="46031">MREQNTDFFYDIDLDDDFHVRNVFWADARSRATYEYFGDVVTFDTTYLTNKYDMPFAAFVGVNHHGQSTLLGCGLLSEKLSGYGEYKRIKYAMKEAVYDIFTTASFEEKKWCSFIEKFDLQENDWLGGLYIERHRWAPTLLRVYFWAEKEFEADFNSTDTTIPCGSNSSIEKQFQSEFTNAKFKEIQVEFKSKMNCSASLNSMEDCFATYHVLEEILVGDIRKERVLKVVLNKENHDFKCECSLFEFRGLTNYASIFYEVAEVAVESEETTEDLHETLRLFSSNMSTKDSSLIEENLNDDFNPINSNRIHSPKHVKRKGRPPSKRKTFVAETIAKRSRKRTKKSDHAELTTECNIGMVKNQFGSNICVESSLEVVNGEHYLDSSYSGGIFGWDVERL</sequence>
<comment type="function">
    <text evidence="1">Putative transcription activator involved in regulating light control of development.</text>
</comment>
<gene>
    <name evidence="4" type="ORF">KIW84_074313</name>
</gene>
<proteinExistence type="inferred from homology"/>
<dbReference type="Gramene" id="Psat07G0431300-T1">
    <property type="protein sequence ID" value="KAI5388574.1"/>
    <property type="gene ID" value="KIW84_074313"/>
</dbReference>
<evidence type="ECO:0000259" key="3">
    <source>
        <dbReference type="Pfam" id="PF10551"/>
    </source>
</evidence>